<organism evidence="1">
    <name type="scientific">viral metagenome</name>
    <dbReference type="NCBI Taxonomy" id="1070528"/>
    <lineage>
        <taxon>unclassified sequences</taxon>
        <taxon>metagenomes</taxon>
        <taxon>organismal metagenomes</taxon>
    </lineage>
</organism>
<reference evidence="1" key="1">
    <citation type="journal article" date="2020" name="Nature">
        <title>Giant virus diversity and host interactions through global metagenomics.</title>
        <authorList>
            <person name="Schulz F."/>
            <person name="Roux S."/>
            <person name="Paez-Espino D."/>
            <person name="Jungbluth S."/>
            <person name="Walsh D.A."/>
            <person name="Denef V.J."/>
            <person name="McMahon K.D."/>
            <person name="Konstantinidis K.T."/>
            <person name="Eloe-Fadrosh E.A."/>
            <person name="Kyrpides N.C."/>
            <person name="Woyke T."/>
        </authorList>
    </citation>
    <scope>NUCLEOTIDE SEQUENCE</scope>
    <source>
        <strain evidence="1">GVMAG-M-3300009181-41</strain>
    </source>
</reference>
<proteinExistence type="predicted"/>
<protein>
    <submittedName>
        <fullName evidence="1">Uncharacterized protein</fullName>
    </submittedName>
</protein>
<dbReference type="EMBL" id="MN739026">
    <property type="protein sequence ID" value="QHT35735.1"/>
    <property type="molecule type" value="Genomic_DNA"/>
</dbReference>
<sequence>MFSSIEWEVINALLRLNPKKPKAKTKYQAFYEKQCARMKKAREARLTKLAARKHMKTL</sequence>
<name>A0A6C0F982_9ZZZZ</name>
<evidence type="ECO:0000313" key="1">
    <source>
        <dbReference type="EMBL" id="QHT35735.1"/>
    </source>
</evidence>
<accession>A0A6C0F982</accession>
<dbReference type="AlphaFoldDB" id="A0A6C0F982"/>